<evidence type="ECO:0000313" key="3">
    <source>
        <dbReference type="Proteomes" id="UP001165121"/>
    </source>
</evidence>
<evidence type="ECO:0000313" key="2">
    <source>
        <dbReference type="EMBL" id="GMF30466.1"/>
    </source>
</evidence>
<dbReference type="OrthoDB" id="91809at2759"/>
<name>A0A9W6UCI5_9STRA</name>
<proteinExistence type="predicted"/>
<accession>A0A9W6UCI5</accession>
<reference evidence="2" key="1">
    <citation type="submission" date="2023-04" db="EMBL/GenBank/DDBJ databases">
        <title>Phytophthora fragariaefolia NBRC 109709.</title>
        <authorList>
            <person name="Ichikawa N."/>
            <person name="Sato H."/>
            <person name="Tonouchi N."/>
        </authorList>
    </citation>
    <scope>NUCLEOTIDE SEQUENCE</scope>
    <source>
        <strain evidence="2">NBRC 109709</strain>
    </source>
</reference>
<organism evidence="2 3">
    <name type="scientific">Phytophthora fragariaefolia</name>
    <dbReference type="NCBI Taxonomy" id="1490495"/>
    <lineage>
        <taxon>Eukaryota</taxon>
        <taxon>Sar</taxon>
        <taxon>Stramenopiles</taxon>
        <taxon>Oomycota</taxon>
        <taxon>Peronosporomycetes</taxon>
        <taxon>Peronosporales</taxon>
        <taxon>Peronosporaceae</taxon>
        <taxon>Phytophthora</taxon>
    </lineage>
</organism>
<feature type="chain" id="PRO_5040972554" evidence="1">
    <location>
        <begin position="23"/>
        <end position="92"/>
    </location>
</feature>
<keyword evidence="1" id="KW-0732">Signal</keyword>
<dbReference type="AlphaFoldDB" id="A0A9W6UCI5"/>
<protein>
    <submittedName>
        <fullName evidence="2">Unnamed protein product</fullName>
    </submittedName>
</protein>
<keyword evidence="3" id="KW-1185">Reference proteome</keyword>
<gene>
    <name evidence="2" type="ORF">Pfra01_000676000</name>
</gene>
<comment type="caution">
    <text evidence="2">The sequence shown here is derived from an EMBL/GenBank/DDBJ whole genome shotgun (WGS) entry which is preliminary data.</text>
</comment>
<feature type="signal peptide" evidence="1">
    <location>
        <begin position="1"/>
        <end position="22"/>
    </location>
</feature>
<sequence length="92" mass="10058">MGFSNLLKIVAVLAVLTLDVNAAHSDQARHLRIESAIEQGESAPTRQLQPGKTLFTKIGKAVAKNVKEAFNYPVVDKAKENYAKIKHATSKK</sequence>
<dbReference type="Proteomes" id="UP001165121">
    <property type="component" value="Unassembled WGS sequence"/>
</dbReference>
<dbReference type="EMBL" id="BSXT01000581">
    <property type="protein sequence ID" value="GMF30466.1"/>
    <property type="molecule type" value="Genomic_DNA"/>
</dbReference>
<evidence type="ECO:0000256" key="1">
    <source>
        <dbReference type="SAM" id="SignalP"/>
    </source>
</evidence>